<evidence type="ECO:0000256" key="1">
    <source>
        <dbReference type="SAM" id="Phobius"/>
    </source>
</evidence>
<reference evidence="2 3" key="1">
    <citation type="submission" date="2021-03" db="EMBL/GenBank/DDBJ databases">
        <title>Antimicrobial resistance genes in bacteria isolated from Japanese honey, and their potential for conferring macrolide and lincosamide resistance in the American foulbrood pathogen Paenibacillus larvae.</title>
        <authorList>
            <person name="Okamoto M."/>
            <person name="Kumagai M."/>
            <person name="Kanamori H."/>
            <person name="Takamatsu D."/>
        </authorList>
    </citation>
    <scope>NUCLEOTIDE SEQUENCE [LARGE SCALE GENOMIC DNA]</scope>
    <source>
        <strain evidence="2 3">J21TS7</strain>
    </source>
</reference>
<evidence type="ECO:0000313" key="3">
    <source>
        <dbReference type="Proteomes" id="UP000676601"/>
    </source>
</evidence>
<name>A0ABQ4LHD7_9BACL</name>
<comment type="caution">
    <text evidence="2">The sequence shown here is derived from an EMBL/GenBank/DDBJ whole genome shotgun (WGS) entry which is preliminary data.</text>
</comment>
<organism evidence="2 3">
    <name type="scientific">Paenibacillus cineris</name>
    <dbReference type="NCBI Taxonomy" id="237530"/>
    <lineage>
        <taxon>Bacteria</taxon>
        <taxon>Bacillati</taxon>
        <taxon>Bacillota</taxon>
        <taxon>Bacilli</taxon>
        <taxon>Bacillales</taxon>
        <taxon>Paenibacillaceae</taxon>
        <taxon>Paenibacillus</taxon>
    </lineage>
</organism>
<keyword evidence="1" id="KW-0472">Membrane</keyword>
<dbReference type="Proteomes" id="UP000676601">
    <property type="component" value="Unassembled WGS sequence"/>
</dbReference>
<gene>
    <name evidence="2" type="ORF">J21TS7_36810</name>
</gene>
<evidence type="ECO:0000313" key="2">
    <source>
        <dbReference type="EMBL" id="GIO55363.1"/>
    </source>
</evidence>
<keyword evidence="3" id="KW-1185">Reference proteome</keyword>
<proteinExistence type="predicted"/>
<keyword evidence="1" id="KW-0812">Transmembrane</keyword>
<accession>A0ABQ4LHD7</accession>
<protein>
    <submittedName>
        <fullName evidence="2">Uncharacterized protein</fullName>
    </submittedName>
</protein>
<keyword evidence="1" id="KW-1133">Transmembrane helix</keyword>
<sequence length="190" mass="22306">MRLYIRKTDFYTFKKGILPHFREYQGEVMRMEGRADLLVMVLIGVLLIIWIAYGLRSWLFNPLPARVPEMPINEQIHDHPAVDLLEEAGYEVIGGKIKIPLLFEADGEEYHSRLFIDYVVKDDDEVLYLVKVARRRLPLEWTGSGLRDRLLPYFLLYPGSGGVLFVDADEGEIRRIHFDWDEEDWNGYDD</sequence>
<dbReference type="EMBL" id="BORU01000001">
    <property type="protein sequence ID" value="GIO55363.1"/>
    <property type="molecule type" value="Genomic_DNA"/>
</dbReference>
<feature type="transmembrane region" description="Helical" evidence="1">
    <location>
        <begin position="37"/>
        <end position="59"/>
    </location>
</feature>